<comment type="similarity">
    <text evidence="2">Belongs to the bacterial sugar transferase family.</text>
</comment>
<protein>
    <submittedName>
        <fullName evidence="10">Undecaprenyl-phosphate glucose phosphotransferase</fullName>
        <ecNumber evidence="10">2.7.8.31</ecNumber>
    </submittedName>
</protein>
<dbReference type="Pfam" id="PF02397">
    <property type="entry name" value="Bac_transf"/>
    <property type="match status" value="1"/>
</dbReference>
<comment type="subcellular location">
    <subcellularLocation>
        <location evidence="1">Membrane</location>
        <topology evidence="1">Multi-pass membrane protein</topology>
    </subcellularLocation>
</comment>
<dbReference type="Gene3D" id="3.40.50.720">
    <property type="entry name" value="NAD(P)-binding Rossmann-like Domain"/>
    <property type="match status" value="1"/>
</dbReference>
<dbReference type="AlphaFoldDB" id="A0A3D8HBK1"/>
<evidence type="ECO:0000256" key="7">
    <source>
        <dbReference type="SAM" id="Phobius"/>
    </source>
</evidence>
<feature type="domain" description="Bacterial sugar transferase" evidence="8">
    <location>
        <begin position="274"/>
        <end position="459"/>
    </location>
</feature>
<dbReference type="EMBL" id="QREV01000044">
    <property type="protein sequence ID" value="RDU48231.1"/>
    <property type="molecule type" value="Genomic_DNA"/>
</dbReference>
<evidence type="ECO:0000313" key="10">
    <source>
        <dbReference type="EMBL" id="RDU48231.1"/>
    </source>
</evidence>
<dbReference type="SUPFAM" id="SSF51735">
    <property type="entry name" value="NAD(P)-binding Rossmann-fold domains"/>
    <property type="match status" value="1"/>
</dbReference>
<evidence type="ECO:0000313" key="9">
    <source>
        <dbReference type="EMBL" id="MBC8603038.1"/>
    </source>
</evidence>
<keyword evidence="5 7" id="KW-1133">Transmembrane helix</keyword>
<feature type="transmembrane region" description="Helical" evidence="7">
    <location>
        <begin position="279"/>
        <end position="301"/>
    </location>
</feature>
<evidence type="ECO:0000256" key="6">
    <source>
        <dbReference type="ARBA" id="ARBA00023136"/>
    </source>
</evidence>
<dbReference type="InterPro" id="IPR036291">
    <property type="entry name" value="NAD(P)-bd_dom_sf"/>
</dbReference>
<reference evidence="10 11" key="1">
    <citation type="submission" date="2018-07" db="EMBL/GenBank/DDBJ databases">
        <title>Parabacteroides acidifaciens nov. sp., isolated from human feces.</title>
        <authorList>
            <person name="Wang Y.J."/>
        </authorList>
    </citation>
    <scope>NUCLEOTIDE SEQUENCE [LARGE SCALE GENOMIC DNA]</scope>
    <source>
        <strain evidence="10 11">426-9</strain>
    </source>
</reference>
<gene>
    <name evidence="10" type="ORF">DWU89_15460</name>
    <name evidence="9" type="ORF">H8784_15085</name>
</gene>
<reference evidence="9 12" key="2">
    <citation type="submission" date="2020-08" db="EMBL/GenBank/DDBJ databases">
        <title>Genome public.</title>
        <authorList>
            <person name="Liu C."/>
            <person name="Sun Q."/>
        </authorList>
    </citation>
    <scope>NUCLEOTIDE SEQUENCE [LARGE SCALE GENOMIC DNA]</scope>
    <source>
        <strain evidence="9 12">426_9</strain>
    </source>
</reference>
<feature type="transmembrane region" description="Helical" evidence="7">
    <location>
        <begin position="52"/>
        <end position="75"/>
    </location>
</feature>
<sequence length="465" mass="54042">MELNKKHGYLIQWLIGVGDLIVLNVLFFIVYYGLGNLYTSVITGSLREVVLLLNFCYFFSLYFVPLQLHMAVVFIDKIVQRAFLLVTILIFLFATCLIFLNIGDVLATFLLVYYAVTVVIFSLWRVIVRVTLKMYRRKGYNFKKIVIVGAGKNGMELYRVMKDDLSYGFNILGFFDDNLSLKSVLPNYLGMTNEVESFVLENEVDEIYCTLPGTNDAKIVRLLNFAEKHMIRFYIVPEFYRNLKKSLVMEVLESIPLLTVRREPLQAAYNRALKRTFDIVFSLLVLITIYPILYIVIGILIKMSSPGPVLFKQKRTGLYGQDFKCYKFRTMRVNPQADSLQAVKDDPRKTRVGDFLRRTNLDEFPQFINVLRGEMSVVGPRPHMLKHTEQYSALIDKYMVRHLVKPGVTGWAQVTGYRGETKNLEQMEGRVKRDVWYIENWSFFLDLKIIVVTVLNMFKGEKNAY</sequence>
<comment type="caution">
    <text evidence="10">The sequence shown here is derived from an EMBL/GenBank/DDBJ whole genome shotgun (WGS) entry which is preliminary data.</text>
</comment>
<evidence type="ECO:0000256" key="1">
    <source>
        <dbReference type="ARBA" id="ARBA00004141"/>
    </source>
</evidence>
<dbReference type="NCBIfam" id="TIGR03023">
    <property type="entry name" value="WcaJ_sugtrans"/>
    <property type="match status" value="1"/>
</dbReference>
<evidence type="ECO:0000256" key="2">
    <source>
        <dbReference type="ARBA" id="ARBA00006464"/>
    </source>
</evidence>
<keyword evidence="3 10" id="KW-0808">Transferase</keyword>
<accession>A0A3D8HBK1</accession>
<dbReference type="GO" id="GO:0089702">
    <property type="term" value="F:undecaprenyl-phosphate glucose phosphotransferase activity"/>
    <property type="evidence" value="ECO:0007669"/>
    <property type="project" value="UniProtKB-EC"/>
</dbReference>
<feature type="transmembrane region" description="Helical" evidence="7">
    <location>
        <begin position="106"/>
        <end position="128"/>
    </location>
</feature>
<dbReference type="GO" id="GO:0016020">
    <property type="term" value="C:membrane"/>
    <property type="evidence" value="ECO:0007669"/>
    <property type="project" value="UniProtKB-SubCell"/>
</dbReference>
<dbReference type="InterPro" id="IPR017475">
    <property type="entry name" value="EPS_sugar_tfrase"/>
</dbReference>
<dbReference type="Proteomes" id="UP000629596">
    <property type="component" value="Unassembled WGS sequence"/>
</dbReference>
<feature type="transmembrane region" description="Helical" evidence="7">
    <location>
        <begin position="12"/>
        <end position="32"/>
    </location>
</feature>
<dbReference type="EC" id="2.7.8.31" evidence="10"/>
<evidence type="ECO:0000256" key="3">
    <source>
        <dbReference type="ARBA" id="ARBA00022679"/>
    </source>
</evidence>
<organism evidence="10 11">
    <name type="scientific">Parabacteroides acidifaciens</name>
    <dbReference type="NCBI Taxonomy" id="2290935"/>
    <lineage>
        <taxon>Bacteria</taxon>
        <taxon>Pseudomonadati</taxon>
        <taxon>Bacteroidota</taxon>
        <taxon>Bacteroidia</taxon>
        <taxon>Bacteroidales</taxon>
        <taxon>Tannerellaceae</taxon>
        <taxon>Parabacteroides</taxon>
    </lineage>
</organism>
<name>A0A3D8HBK1_9BACT</name>
<keyword evidence="6 7" id="KW-0472">Membrane</keyword>
<evidence type="ECO:0000256" key="5">
    <source>
        <dbReference type="ARBA" id="ARBA00022989"/>
    </source>
</evidence>
<dbReference type="InterPro" id="IPR003362">
    <property type="entry name" value="Bact_transf"/>
</dbReference>
<keyword evidence="4 7" id="KW-0812">Transmembrane</keyword>
<dbReference type="InterPro" id="IPR017473">
    <property type="entry name" value="Undecaprenyl-P_gluc_Ptfrase"/>
</dbReference>
<dbReference type="PANTHER" id="PTHR30576">
    <property type="entry name" value="COLANIC BIOSYNTHESIS UDP-GLUCOSE LIPID CARRIER TRANSFERASE"/>
    <property type="match status" value="1"/>
</dbReference>
<dbReference type="Proteomes" id="UP000256321">
    <property type="component" value="Unassembled WGS sequence"/>
</dbReference>
<keyword evidence="12" id="KW-1185">Reference proteome</keyword>
<dbReference type="Pfam" id="PF13727">
    <property type="entry name" value="CoA_binding_3"/>
    <property type="match status" value="1"/>
</dbReference>
<evidence type="ECO:0000313" key="12">
    <source>
        <dbReference type="Proteomes" id="UP000629596"/>
    </source>
</evidence>
<dbReference type="PANTHER" id="PTHR30576:SF0">
    <property type="entry name" value="UNDECAPRENYL-PHOSPHATE N-ACETYLGALACTOSAMINYL 1-PHOSPHATE TRANSFERASE-RELATED"/>
    <property type="match status" value="1"/>
</dbReference>
<evidence type="ECO:0000259" key="8">
    <source>
        <dbReference type="Pfam" id="PF02397"/>
    </source>
</evidence>
<evidence type="ECO:0000256" key="4">
    <source>
        <dbReference type="ARBA" id="ARBA00022692"/>
    </source>
</evidence>
<feature type="transmembrane region" description="Helical" evidence="7">
    <location>
        <begin position="82"/>
        <end position="100"/>
    </location>
</feature>
<dbReference type="RefSeq" id="WP_115500530.1">
    <property type="nucleotide sequence ID" value="NZ_JACRTI010000044.1"/>
</dbReference>
<evidence type="ECO:0000313" key="11">
    <source>
        <dbReference type="Proteomes" id="UP000256321"/>
    </source>
</evidence>
<proteinExistence type="inferred from homology"/>
<dbReference type="NCBIfam" id="TIGR03025">
    <property type="entry name" value="EPS_sugtrans"/>
    <property type="match status" value="1"/>
</dbReference>
<dbReference type="EMBL" id="JACRTI010000044">
    <property type="protein sequence ID" value="MBC8603038.1"/>
    <property type="molecule type" value="Genomic_DNA"/>
</dbReference>